<comment type="caution">
    <text evidence="1">The sequence shown here is derived from an EMBL/GenBank/DDBJ whole genome shotgun (WGS) entry which is preliminary data.</text>
</comment>
<feature type="non-terminal residue" evidence="1">
    <location>
        <position position="254"/>
    </location>
</feature>
<evidence type="ECO:0000313" key="1">
    <source>
        <dbReference type="EMBL" id="CAG8481686.1"/>
    </source>
</evidence>
<sequence>MQRIINTVNLALITEYSNQLESVSDETPIEFISVYEPYDTYSISSIVETDENTYGISSIVETDENTHDSSSIDNFDNFETVENTHGFSSIDNNETVENTHGFSSIDNNETVENTYDSSSIHNIETDEIINSDETYGISSIVTNHDISSTENIEPGENTCCTSSAENFEGKWENDDDAKECRRCQKPFNVLLRRRHHCRRCGQLVCYECSRERTISSDQVVTLSGNGKPIKSSYRICTSCYDLMNPEHSENVKPA</sequence>
<accession>A0ACA9KLV5</accession>
<gene>
    <name evidence="1" type="ORF">RPERSI_LOCUS1008</name>
</gene>
<reference evidence="1" key="1">
    <citation type="submission" date="2021-06" db="EMBL/GenBank/DDBJ databases">
        <authorList>
            <person name="Kallberg Y."/>
            <person name="Tangrot J."/>
            <person name="Rosling A."/>
        </authorList>
    </citation>
    <scope>NUCLEOTIDE SEQUENCE</scope>
    <source>
        <strain evidence="1">MA461A</strain>
    </source>
</reference>
<dbReference type="EMBL" id="CAJVQC010000831">
    <property type="protein sequence ID" value="CAG8481686.1"/>
    <property type="molecule type" value="Genomic_DNA"/>
</dbReference>
<evidence type="ECO:0000313" key="2">
    <source>
        <dbReference type="Proteomes" id="UP000789920"/>
    </source>
</evidence>
<organism evidence="1 2">
    <name type="scientific">Racocetra persica</name>
    <dbReference type="NCBI Taxonomy" id="160502"/>
    <lineage>
        <taxon>Eukaryota</taxon>
        <taxon>Fungi</taxon>
        <taxon>Fungi incertae sedis</taxon>
        <taxon>Mucoromycota</taxon>
        <taxon>Glomeromycotina</taxon>
        <taxon>Glomeromycetes</taxon>
        <taxon>Diversisporales</taxon>
        <taxon>Gigasporaceae</taxon>
        <taxon>Racocetra</taxon>
    </lineage>
</organism>
<keyword evidence="2" id="KW-1185">Reference proteome</keyword>
<protein>
    <submittedName>
        <fullName evidence="1">13427_t:CDS:1</fullName>
    </submittedName>
</protein>
<name>A0ACA9KLV5_9GLOM</name>
<proteinExistence type="predicted"/>
<dbReference type="Proteomes" id="UP000789920">
    <property type="component" value="Unassembled WGS sequence"/>
</dbReference>